<reference evidence="2 3" key="1">
    <citation type="journal article" date="2016" name="Nat. Commun.">
        <title>Thousands of microbial genomes shed light on interconnected biogeochemical processes in an aquifer system.</title>
        <authorList>
            <person name="Anantharaman K."/>
            <person name="Brown C.T."/>
            <person name="Hug L.A."/>
            <person name="Sharon I."/>
            <person name="Castelle C.J."/>
            <person name="Probst A.J."/>
            <person name="Thomas B.C."/>
            <person name="Singh A."/>
            <person name="Wilkins M.J."/>
            <person name="Karaoz U."/>
            <person name="Brodie E.L."/>
            <person name="Williams K.H."/>
            <person name="Hubbard S.S."/>
            <person name="Banfield J.F."/>
        </authorList>
    </citation>
    <scope>NUCLEOTIDE SEQUENCE [LARGE SCALE GENOMIC DNA]</scope>
</reference>
<gene>
    <name evidence="2" type="ORF">A3D99_00910</name>
</gene>
<dbReference type="GO" id="GO:0016787">
    <property type="term" value="F:hydrolase activity"/>
    <property type="evidence" value="ECO:0007669"/>
    <property type="project" value="InterPro"/>
</dbReference>
<dbReference type="InterPro" id="IPR032466">
    <property type="entry name" value="Metal_Hydrolase"/>
</dbReference>
<evidence type="ECO:0000259" key="1">
    <source>
        <dbReference type="Pfam" id="PF04909"/>
    </source>
</evidence>
<evidence type="ECO:0000313" key="3">
    <source>
        <dbReference type="Proteomes" id="UP000177528"/>
    </source>
</evidence>
<proteinExistence type="predicted"/>
<dbReference type="Proteomes" id="UP000177528">
    <property type="component" value="Unassembled WGS sequence"/>
</dbReference>
<dbReference type="Pfam" id="PF04909">
    <property type="entry name" value="Amidohydro_2"/>
    <property type="match status" value="1"/>
</dbReference>
<accession>A0A1G1X5B9</accession>
<sequence length="343" mass="39686">MQRNIDREAYLSHAADFTNTDRHLIDEFNQWLPDKIIDCHAHCNLPKHVRSIDDRAYNHMLSTFPSFTLEESRDWHAKFHPGKKVRTLRFPAVFRGIDHKAANLYLLEQSPTQDRVALYGLPDDVDYTVDLLGHPRVSALKMYYLYLEPPATQIYQYFPKAVLEAAQARDIPILLHPPTRITKCLDQILQLISDFPRLRICLAHLSLTKYLVPGLEEAFSSIAQHPLVNFDTALVPSAEVVNMALRVVGTERIMYGSDEPLHLIRSVVYEHPNRGERIVTEYPYHWVDSAEHTEYKDRAKGAPHAHWLSLRAIKDAINLFPLDTREGIKQKLFHDNAQKFYGF</sequence>
<feature type="domain" description="Amidohydrolase-related" evidence="1">
    <location>
        <begin position="37"/>
        <end position="343"/>
    </location>
</feature>
<dbReference type="SUPFAM" id="SSF51556">
    <property type="entry name" value="Metallo-dependent hydrolases"/>
    <property type="match status" value="1"/>
</dbReference>
<dbReference type="EMBL" id="MHHR01000002">
    <property type="protein sequence ID" value="OGY35216.1"/>
    <property type="molecule type" value="Genomic_DNA"/>
</dbReference>
<name>A0A1G1X5B9_9BACT</name>
<dbReference type="InterPro" id="IPR006680">
    <property type="entry name" value="Amidohydro-rel"/>
</dbReference>
<organism evidence="2 3">
    <name type="scientific">Candidatus Andersenbacteria bacterium RIFCSPHIGHO2_12_FULL_45_11</name>
    <dbReference type="NCBI Taxonomy" id="1797281"/>
    <lineage>
        <taxon>Bacteria</taxon>
        <taxon>Candidatus Anderseniibacteriota</taxon>
    </lineage>
</organism>
<dbReference type="Gene3D" id="3.20.20.140">
    <property type="entry name" value="Metal-dependent hydrolases"/>
    <property type="match status" value="1"/>
</dbReference>
<protein>
    <recommendedName>
        <fullName evidence="1">Amidohydrolase-related domain-containing protein</fullName>
    </recommendedName>
</protein>
<comment type="caution">
    <text evidence="2">The sequence shown here is derived from an EMBL/GenBank/DDBJ whole genome shotgun (WGS) entry which is preliminary data.</text>
</comment>
<dbReference type="AlphaFoldDB" id="A0A1G1X5B9"/>
<evidence type="ECO:0000313" key="2">
    <source>
        <dbReference type="EMBL" id="OGY35216.1"/>
    </source>
</evidence>